<gene>
    <name evidence="5" type="ORF">GCM10023175_16770</name>
</gene>
<dbReference type="SUPFAM" id="SSF52540">
    <property type="entry name" value="P-loop containing nucleoside triphosphate hydrolases"/>
    <property type="match status" value="1"/>
</dbReference>
<keyword evidence="1 3" id="KW-0547">Nucleotide-binding</keyword>
<comment type="caution">
    <text evidence="5">The sequence shown here is derived from an EMBL/GenBank/DDBJ whole genome shotgun (WGS) entry which is preliminary data.</text>
</comment>
<reference evidence="6" key="1">
    <citation type="journal article" date="2019" name="Int. J. Syst. Evol. Microbiol.">
        <title>The Global Catalogue of Microorganisms (GCM) 10K type strain sequencing project: providing services to taxonomists for standard genome sequencing and annotation.</title>
        <authorList>
            <consortium name="The Broad Institute Genomics Platform"/>
            <consortium name="The Broad Institute Genome Sequencing Center for Infectious Disease"/>
            <person name="Wu L."/>
            <person name="Ma J."/>
        </authorList>
    </citation>
    <scope>NUCLEOTIDE SEQUENCE [LARGE SCALE GENOMIC DNA]</scope>
    <source>
        <strain evidence="6">JCM 17906</strain>
    </source>
</reference>
<feature type="domain" description="FtsK" evidence="4">
    <location>
        <begin position="21"/>
        <end position="211"/>
    </location>
</feature>
<evidence type="ECO:0000313" key="6">
    <source>
        <dbReference type="Proteomes" id="UP001501598"/>
    </source>
</evidence>
<dbReference type="InterPro" id="IPR002543">
    <property type="entry name" value="FtsK_dom"/>
</dbReference>
<feature type="binding site" evidence="3">
    <location>
        <begin position="48"/>
        <end position="55"/>
    </location>
    <ligand>
        <name>ATP</name>
        <dbReference type="ChEBI" id="CHEBI:30616"/>
    </ligand>
</feature>
<keyword evidence="2 3" id="KW-0067">ATP-binding</keyword>
<dbReference type="Pfam" id="PF01580">
    <property type="entry name" value="FtsK_SpoIIIE"/>
    <property type="match status" value="1"/>
</dbReference>
<evidence type="ECO:0000256" key="1">
    <source>
        <dbReference type="ARBA" id="ARBA00022741"/>
    </source>
</evidence>
<dbReference type="PANTHER" id="PTHR22683">
    <property type="entry name" value="SPORULATION PROTEIN RELATED"/>
    <property type="match status" value="1"/>
</dbReference>
<name>A0ABP8RLD3_9PSEU</name>
<evidence type="ECO:0000256" key="3">
    <source>
        <dbReference type="PROSITE-ProRule" id="PRU00289"/>
    </source>
</evidence>
<protein>
    <recommendedName>
        <fullName evidence="4">FtsK domain-containing protein</fullName>
    </recommendedName>
</protein>
<dbReference type="InterPro" id="IPR050206">
    <property type="entry name" value="FtsK/SpoIIIE/SftA"/>
</dbReference>
<sequence length="275" mass="29470">MSVLSRFTPRPAPTPGGLSMFDPVALGIDENSTPVRIGLAYRNILLAGEPGSGKSGGLNNIVAHAALSLDCRLWLMDGKRVELGLWRSCADRFVGADIAEALDTLTALQVEMDRRYDDLDAAGARKITPGGEPLIVLVVDEVAYYSATTGDRKQRDAFAMLLRDVVARGRAAGIITVAATQRPSHDIIPTSLRDLFGYRLAFRCTTETSSDIVLGHGWATRGADASLIDPADRGVGWLLAEGGLPRRIRCAYLDDPTITMIAAYAAELRAEAGES</sequence>
<organism evidence="5 6">
    <name type="scientific">Pseudonocardia xishanensis</name>
    <dbReference type="NCBI Taxonomy" id="630995"/>
    <lineage>
        <taxon>Bacteria</taxon>
        <taxon>Bacillati</taxon>
        <taxon>Actinomycetota</taxon>
        <taxon>Actinomycetes</taxon>
        <taxon>Pseudonocardiales</taxon>
        <taxon>Pseudonocardiaceae</taxon>
        <taxon>Pseudonocardia</taxon>
    </lineage>
</organism>
<dbReference type="RefSeq" id="WP_345414410.1">
    <property type="nucleotide sequence ID" value="NZ_BAABGT010000024.1"/>
</dbReference>
<evidence type="ECO:0000256" key="2">
    <source>
        <dbReference type="ARBA" id="ARBA00022840"/>
    </source>
</evidence>
<accession>A0ABP8RLD3</accession>
<dbReference type="Proteomes" id="UP001501598">
    <property type="component" value="Unassembled WGS sequence"/>
</dbReference>
<dbReference type="PROSITE" id="PS50901">
    <property type="entry name" value="FTSK"/>
    <property type="match status" value="1"/>
</dbReference>
<keyword evidence="6" id="KW-1185">Reference proteome</keyword>
<dbReference type="Gene3D" id="3.40.50.300">
    <property type="entry name" value="P-loop containing nucleotide triphosphate hydrolases"/>
    <property type="match status" value="1"/>
</dbReference>
<dbReference type="EMBL" id="BAABGT010000024">
    <property type="protein sequence ID" value="GAA4542006.1"/>
    <property type="molecule type" value="Genomic_DNA"/>
</dbReference>
<proteinExistence type="predicted"/>
<dbReference type="InterPro" id="IPR027417">
    <property type="entry name" value="P-loop_NTPase"/>
</dbReference>
<evidence type="ECO:0000313" key="5">
    <source>
        <dbReference type="EMBL" id="GAA4542006.1"/>
    </source>
</evidence>
<dbReference type="PANTHER" id="PTHR22683:SF41">
    <property type="entry name" value="DNA TRANSLOCASE FTSK"/>
    <property type="match status" value="1"/>
</dbReference>
<evidence type="ECO:0000259" key="4">
    <source>
        <dbReference type="PROSITE" id="PS50901"/>
    </source>
</evidence>